<reference evidence="1 2" key="1">
    <citation type="journal article" date="2012" name="J. Virol.">
        <title>The Complete Genome Sequence of Bacteriophage CP21 Reveals Modular Shuffling in Campylobacter Group II Phages.</title>
        <authorList>
            <person name="Hammerl J.A."/>
            <person name="Jackel C."/>
            <person name="Reetz J."/>
            <person name="Hertwig S."/>
        </authorList>
    </citation>
    <scope>NUCLEOTIDE SEQUENCE [LARGE SCALE GENOMIC DNA]</scope>
</reference>
<name>I7JVV1_9CAUD</name>
<dbReference type="EMBL" id="HE815464">
    <property type="protein sequence ID" value="CCH63624.1"/>
    <property type="molecule type" value="Genomic_DNA"/>
</dbReference>
<evidence type="ECO:0000313" key="1">
    <source>
        <dbReference type="EMBL" id="CCH63624.1"/>
    </source>
</evidence>
<gene>
    <name evidence="1" type="primary">CP21_162</name>
</gene>
<dbReference type="Proteomes" id="UP000050571">
    <property type="component" value="Segment"/>
</dbReference>
<dbReference type="RefSeq" id="YP_007005232.1">
    <property type="nucleotide sequence ID" value="NC_019507.1"/>
</dbReference>
<evidence type="ECO:0000313" key="2">
    <source>
        <dbReference type="Proteomes" id="UP000050571"/>
    </source>
</evidence>
<organism evidence="1 2">
    <name type="scientific">Campylobacter phage CP21</name>
    <dbReference type="NCBI Taxonomy" id="2881391"/>
    <lineage>
        <taxon>Viruses</taxon>
        <taxon>Duplodnaviria</taxon>
        <taxon>Heunggongvirae</taxon>
        <taxon>Uroviricota</taxon>
        <taxon>Caudoviricetes</taxon>
        <taxon>Connertonviridae</taxon>
        <taxon>Firehammervirus</taxon>
        <taxon>Firehammervirus CP21</taxon>
    </lineage>
</organism>
<keyword evidence="2" id="KW-1185">Reference proteome</keyword>
<accession>I7JVV1</accession>
<sequence length="53" mass="6095">MGLLESIKNSIIGEKIDRPFLEQPINKIDTTVPFGRVINTLSDDEPLRFQTFF</sequence>
<dbReference type="KEGG" id="vg:14010972"/>
<protein>
    <submittedName>
        <fullName evidence="1">Portal vertex protein of head (T4 gp20-like)</fullName>
    </submittedName>
</protein>
<proteinExistence type="predicted"/>
<dbReference type="GeneID" id="14010972"/>